<dbReference type="Proteomes" id="UP000075288">
    <property type="component" value="Unassembled WGS sequence"/>
</dbReference>
<evidence type="ECO:0000313" key="2">
    <source>
        <dbReference type="Proteomes" id="UP000075288"/>
    </source>
</evidence>
<dbReference type="AlphaFoldDB" id="A0A150K2T8"/>
<protein>
    <submittedName>
        <fullName evidence="1">Uncharacterized protein</fullName>
    </submittedName>
</protein>
<sequence>MPGKKHLRADCKKIDTNYENVSIDFFFANHYTENEPNLERVVPVQTFDFTGKLAIVTSGGGEIRYEA</sequence>
<name>A0A150K2T8_HEYCO</name>
<reference evidence="1 2" key="1">
    <citation type="submission" date="2016-01" db="EMBL/GenBank/DDBJ databases">
        <title>Genome Sequences of Twelve Sporeforming Bacillus Species Isolated from Foods.</title>
        <authorList>
            <person name="Berendsen E.M."/>
            <person name="Wells-Bennik M.H."/>
            <person name="Krawcyk A.O."/>
            <person name="De Jong A."/>
            <person name="Holsappel S."/>
            <person name="Eijlander R.T."/>
            <person name="Kuipers O.P."/>
        </authorList>
    </citation>
    <scope>NUCLEOTIDE SEQUENCE [LARGE SCALE GENOMIC DNA]</scope>
    <source>
        <strain evidence="1 2">B4098</strain>
    </source>
</reference>
<proteinExistence type="predicted"/>
<evidence type="ECO:0000313" key="1">
    <source>
        <dbReference type="EMBL" id="KYC63671.1"/>
    </source>
</evidence>
<gene>
    <name evidence="1" type="ORF">B4098_1088</name>
</gene>
<dbReference type="PATRIC" id="fig|1398.26.peg.2507"/>
<organism evidence="1 2">
    <name type="scientific">Heyndrickxia coagulans</name>
    <name type="common">Weizmannia coagulans</name>
    <dbReference type="NCBI Taxonomy" id="1398"/>
    <lineage>
        <taxon>Bacteria</taxon>
        <taxon>Bacillati</taxon>
        <taxon>Bacillota</taxon>
        <taxon>Bacilli</taxon>
        <taxon>Bacillales</taxon>
        <taxon>Bacillaceae</taxon>
        <taxon>Heyndrickxia</taxon>
    </lineage>
</organism>
<accession>A0A150K2T8</accession>
<dbReference type="EMBL" id="LQYG01000037">
    <property type="protein sequence ID" value="KYC63671.1"/>
    <property type="molecule type" value="Genomic_DNA"/>
</dbReference>
<comment type="caution">
    <text evidence="1">The sequence shown here is derived from an EMBL/GenBank/DDBJ whole genome shotgun (WGS) entry which is preliminary data.</text>
</comment>